<dbReference type="Gene3D" id="3.30.530.20">
    <property type="match status" value="1"/>
</dbReference>
<evidence type="ECO:0000259" key="2">
    <source>
        <dbReference type="Pfam" id="PF08327"/>
    </source>
</evidence>
<reference evidence="3 4" key="1">
    <citation type="submission" date="2018-10" db="EMBL/GenBank/DDBJ databases">
        <title>Phylogenomics of Brevibacillus.</title>
        <authorList>
            <person name="Dunlap C."/>
        </authorList>
    </citation>
    <scope>NUCLEOTIDE SEQUENCE [LARGE SCALE GENOMIC DNA]</scope>
    <source>
        <strain evidence="3 4">JCM 15085</strain>
    </source>
</reference>
<dbReference type="CDD" id="cd08897">
    <property type="entry name" value="SRPBCC_CalC_Aha1-like_4"/>
    <property type="match status" value="1"/>
</dbReference>
<dbReference type="InterPro" id="IPR013538">
    <property type="entry name" value="ASHA1/2-like_C"/>
</dbReference>
<organism evidence="3 4">
    <name type="scientific">Brevibacillus panacihumi</name>
    <dbReference type="NCBI Taxonomy" id="497735"/>
    <lineage>
        <taxon>Bacteria</taxon>
        <taxon>Bacillati</taxon>
        <taxon>Bacillota</taxon>
        <taxon>Bacilli</taxon>
        <taxon>Bacillales</taxon>
        <taxon>Paenibacillaceae</taxon>
        <taxon>Brevibacillus</taxon>
    </lineage>
</organism>
<comment type="similarity">
    <text evidence="1">Belongs to the AHA1 family.</text>
</comment>
<dbReference type="RefSeq" id="WP_122913324.1">
    <property type="nucleotide sequence ID" value="NZ_RHHT01000023.1"/>
</dbReference>
<evidence type="ECO:0000313" key="3">
    <source>
        <dbReference type="EMBL" id="RNB78569.1"/>
    </source>
</evidence>
<sequence>MAKNDPVTITVETVVHSPVEKVWEYWTEPEHIKQWNNASDDWHTPYAENDLKVGGKFVSRMEAKDGSFGFDFSGVYDEVSVNESIAYTIGDGRKVKIVFIRQENDTRIIESFEAEETNTIEMQQAGWQAILDNFKKYAESVKN</sequence>
<dbReference type="Pfam" id="PF08327">
    <property type="entry name" value="AHSA1"/>
    <property type="match status" value="1"/>
</dbReference>
<evidence type="ECO:0000313" key="4">
    <source>
        <dbReference type="Proteomes" id="UP000281915"/>
    </source>
</evidence>
<dbReference type="Proteomes" id="UP000281915">
    <property type="component" value="Unassembled WGS sequence"/>
</dbReference>
<comment type="caution">
    <text evidence="3">The sequence shown here is derived from an EMBL/GenBank/DDBJ whole genome shotgun (WGS) entry which is preliminary data.</text>
</comment>
<name>A0A3M8CSS1_9BACL</name>
<accession>A0A3M8CSS1</accession>
<dbReference type="SUPFAM" id="SSF55961">
    <property type="entry name" value="Bet v1-like"/>
    <property type="match status" value="1"/>
</dbReference>
<feature type="domain" description="Activator of Hsp90 ATPase homologue 1/2-like C-terminal" evidence="2">
    <location>
        <begin position="17"/>
        <end position="139"/>
    </location>
</feature>
<dbReference type="InterPro" id="IPR023393">
    <property type="entry name" value="START-like_dom_sf"/>
</dbReference>
<gene>
    <name evidence="3" type="ORF">EDM58_10695</name>
</gene>
<dbReference type="EMBL" id="RHHT01000023">
    <property type="protein sequence ID" value="RNB78569.1"/>
    <property type="molecule type" value="Genomic_DNA"/>
</dbReference>
<protein>
    <submittedName>
        <fullName evidence="3">Polyketide cyclase</fullName>
    </submittedName>
</protein>
<evidence type="ECO:0000256" key="1">
    <source>
        <dbReference type="ARBA" id="ARBA00006817"/>
    </source>
</evidence>
<proteinExistence type="inferred from homology"/>
<dbReference type="AlphaFoldDB" id="A0A3M8CSS1"/>